<organism evidence="1">
    <name type="scientific">marine sediment metagenome</name>
    <dbReference type="NCBI Taxonomy" id="412755"/>
    <lineage>
        <taxon>unclassified sequences</taxon>
        <taxon>metagenomes</taxon>
        <taxon>ecological metagenomes</taxon>
    </lineage>
</organism>
<gene>
    <name evidence="1" type="ORF">S06H3_36714</name>
</gene>
<evidence type="ECO:0000313" key="1">
    <source>
        <dbReference type="EMBL" id="GAI18912.1"/>
    </source>
</evidence>
<dbReference type="AlphaFoldDB" id="X1LHU7"/>
<dbReference type="EMBL" id="BARV01022260">
    <property type="protein sequence ID" value="GAI18912.1"/>
    <property type="molecule type" value="Genomic_DNA"/>
</dbReference>
<comment type="caution">
    <text evidence="1">The sequence shown here is derived from an EMBL/GenBank/DDBJ whole genome shotgun (WGS) entry which is preliminary data.</text>
</comment>
<proteinExistence type="predicted"/>
<feature type="non-terminal residue" evidence="1">
    <location>
        <position position="1"/>
    </location>
</feature>
<name>X1LHU7_9ZZZZ</name>
<protein>
    <submittedName>
        <fullName evidence="1">Uncharacterized protein</fullName>
    </submittedName>
</protein>
<accession>X1LHU7</accession>
<reference evidence="1" key="1">
    <citation type="journal article" date="2014" name="Front. Microbiol.">
        <title>High frequency of phylogenetically diverse reductive dehalogenase-homologous genes in deep subseafloor sedimentary metagenomes.</title>
        <authorList>
            <person name="Kawai M."/>
            <person name="Futagami T."/>
            <person name="Toyoda A."/>
            <person name="Takaki Y."/>
            <person name="Nishi S."/>
            <person name="Hori S."/>
            <person name="Arai W."/>
            <person name="Tsubouchi T."/>
            <person name="Morono Y."/>
            <person name="Uchiyama I."/>
            <person name="Ito T."/>
            <person name="Fujiyama A."/>
            <person name="Inagaki F."/>
            <person name="Takami H."/>
        </authorList>
    </citation>
    <scope>NUCLEOTIDE SEQUENCE</scope>
    <source>
        <strain evidence="1">Expedition CK06-06</strain>
    </source>
</reference>
<sequence>PGVKCKYYLSKTKGIGPLKLDRGKPEAAIKIQKFESTILSKEPSEYKNLETLSMMMVDYDYNGKVFDLDDVFYAEDLKNQDYEIRFDPKKIKGQMMIIYCDIFGNEKREIKILKDFK</sequence>